<evidence type="ECO:0000313" key="3">
    <source>
        <dbReference type="EMBL" id="CAG5042515.1"/>
    </source>
</evidence>
<name>A0A8S3XV10_PARAO</name>
<dbReference type="Proteomes" id="UP000691718">
    <property type="component" value="Unassembled WGS sequence"/>
</dbReference>
<keyword evidence="2" id="KW-0472">Membrane</keyword>
<dbReference type="AlphaFoldDB" id="A0A8S3XV10"/>
<feature type="compositionally biased region" description="Low complexity" evidence="1">
    <location>
        <begin position="148"/>
        <end position="161"/>
    </location>
</feature>
<comment type="caution">
    <text evidence="3">The sequence shown here is derived from an EMBL/GenBank/DDBJ whole genome shotgun (WGS) entry which is preliminary data.</text>
</comment>
<evidence type="ECO:0000313" key="4">
    <source>
        <dbReference type="Proteomes" id="UP000691718"/>
    </source>
</evidence>
<keyword evidence="2" id="KW-1133">Transmembrane helix</keyword>
<organism evidence="3 4">
    <name type="scientific">Parnassius apollo</name>
    <name type="common">Apollo butterfly</name>
    <name type="synonym">Papilio apollo</name>
    <dbReference type="NCBI Taxonomy" id="110799"/>
    <lineage>
        <taxon>Eukaryota</taxon>
        <taxon>Metazoa</taxon>
        <taxon>Ecdysozoa</taxon>
        <taxon>Arthropoda</taxon>
        <taxon>Hexapoda</taxon>
        <taxon>Insecta</taxon>
        <taxon>Pterygota</taxon>
        <taxon>Neoptera</taxon>
        <taxon>Endopterygota</taxon>
        <taxon>Lepidoptera</taxon>
        <taxon>Glossata</taxon>
        <taxon>Ditrysia</taxon>
        <taxon>Papilionoidea</taxon>
        <taxon>Papilionidae</taxon>
        <taxon>Parnassiinae</taxon>
        <taxon>Parnassini</taxon>
        <taxon>Parnassius</taxon>
        <taxon>Parnassius</taxon>
    </lineage>
</organism>
<reference evidence="3" key="1">
    <citation type="submission" date="2021-04" db="EMBL/GenBank/DDBJ databases">
        <authorList>
            <person name="Tunstrom K."/>
        </authorList>
    </citation>
    <scope>NUCLEOTIDE SEQUENCE</scope>
</reference>
<gene>
    <name evidence="3" type="ORF">PAPOLLO_LOCUS22426</name>
</gene>
<dbReference type="EMBL" id="CAJQZP010001376">
    <property type="protein sequence ID" value="CAG5042515.1"/>
    <property type="molecule type" value="Genomic_DNA"/>
</dbReference>
<keyword evidence="4" id="KW-1185">Reference proteome</keyword>
<feature type="compositionally biased region" description="Basic and acidic residues" evidence="1">
    <location>
        <begin position="133"/>
        <end position="144"/>
    </location>
</feature>
<feature type="region of interest" description="Disordered" evidence="1">
    <location>
        <begin position="119"/>
        <end position="176"/>
    </location>
</feature>
<keyword evidence="2" id="KW-0812">Transmembrane</keyword>
<evidence type="ECO:0000256" key="1">
    <source>
        <dbReference type="SAM" id="MobiDB-lite"/>
    </source>
</evidence>
<sequence>MLQGHGGALSTVVYSDRYFRYGLPLHARLADSPLADSNKRTGPSRSHHYMPLQFPTSRIAADAGVLRDASERLDAPNPRYAPLVRRRRDVPRVFVVSKAPRFGEAVTDEYRARALAPNYRQPVDGVTPPVQAPRREPSPRELRPRAPSPARSAAAEAPRPEFALPDEEAARRRADAADERAYDALAKEAPPLGANVADAAATGDKTAGKALRRKVLNTERYNNMAAVRAVERGADRGPGRAQGRRARQRAAVRALLALSGTFYALALLAFYFLSLA</sequence>
<proteinExistence type="predicted"/>
<protein>
    <submittedName>
        <fullName evidence="3">(apollo) hypothetical protein</fullName>
    </submittedName>
</protein>
<dbReference type="OrthoDB" id="10670452at2759"/>
<accession>A0A8S3XV10</accession>
<evidence type="ECO:0000256" key="2">
    <source>
        <dbReference type="SAM" id="Phobius"/>
    </source>
</evidence>
<feature type="transmembrane region" description="Helical" evidence="2">
    <location>
        <begin position="250"/>
        <end position="273"/>
    </location>
</feature>